<feature type="DNA-binding region" description="OmpR/PhoB-type" evidence="3">
    <location>
        <begin position="13"/>
        <end position="114"/>
    </location>
</feature>
<dbReference type="GO" id="GO:0000160">
    <property type="term" value="P:phosphorelay signal transduction system"/>
    <property type="evidence" value="ECO:0007669"/>
    <property type="project" value="InterPro"/>
</dbReference>
<evidence type="ECO:0000259" key="5">
    <source>
        <dbReference type="PROSITE" id="PS51755"/>
    </source>
</evidence>
<protein>
    <submittedName>
        <fullName evidence="6">Winged helix-turn-helix domain-containing protein</fullName>
    </submittedName>
</protein>
<gene>
    <name evidence="6" type="ORF">SG35_029550</name>
</gene>
<proteinExistence type="inferred from homology"/>
<dbReference type="PANTHER" id="PTHR36842:SF1">
    <property type="entry name" value="PROTEIN TOLB"/>
    <property type="match status" value="1"/>
</dbReference>
<dbReference type="GO" id="GO:0006355">
    <property type="term" value="P:regulation of DNA-templated transcription"/>
    <property type="evidence" value="ECO:0007669"/>
    <property type="project" value="InterPro"/>
</dbReference>
<keyword evidence="7" id="KW-1185">Reference proteome</keyword>
<dbReference type="GO" id="GO:0003677">
    <property type="term" value="F:DNA binding"/>
    <property type="evidence" value="ECO:0007669"/>
    <property type="project" value="UniProtKB-UniRule"/>
</dbReference>
<dbReference type="CDD" id="cd00383">
    <property type="entry name" value="trans_reg_C"/>
    <property type="match status" value="1"/>
</dbReference>
<feature type="domain" description="OmpR/PhoB-type" evidence="5">
    <location>
        <begin position="13"/>
        <end position="114"/>
    </location>
</feature>
<name>A0AAE9YZN1_9GAMM</name>
<accession>A0AAE9YZN1</accession>
<reference evidence="6 7" key="2">
    <citation type="journal article" date="2022" name="Mar. Drugs">
        <title>Bioassay-Guided Fractionation Leads to the Detection of Cholic Acid Generated by the Rare Thalassomonas sp.</title>
        <authorList>
            <person name="Pheiffer F."/>
            <person name="Schneider Y.K."/>
            <person name="Hansen E.H."/>
            <person name="Andersen J.H."/>
            <person name="Isaksson J."/>
            <person name="Busche T."/>
            <person name="R C."/>
            <person name="Kalinowski J."/>
            <person name="Zyl L.V."/>
            <person name="Trindade M."/>
        </authorList>
    </citation>
    <scope>NUCLEOTIDE SEQUENCE [LARGE SCALE GENOMIC DNA]</scope>
    <source>
        <strain evidence="6 7">A5K-106</strain>
    </source>
</reference>
<dbReference type="Pfam" id="PF00486">
    <property type="entry name" value="Trans_reg_C"/>
    <property type="match status" value="1"/>
</dbReference>
<dbReference type="Pfam" id="PF07676">
    <property type="entry name" value="PD40"/>
    <property type="match status" value="1"/>
</dbReference>
<organism evidence="6 7">
    <name type="scientific">Thalassomonas actiniarum</name>
    <dbReference type="NCBI Taxonomy" id="485447"/>
    <lineage>
        <taxon>Bacteria</taxon>
        <taxon>Pseudomonadati</taxon>
        <taxon>Pseudomonadota</taxon>
        <taxon>Gammaproteobacteria</taxon>
        <taxon>Alteromonadales</taxon>
        <taxon>Colwelliaceae</taxon>
        <taxon>Thalassomonas</taxon>
    </lineage>
</organism>
<evidence type="ECO:0000313" key="6">
    <source>
        <dbReference type="EMBL" id="WDE02552.1"/>
    </source>
</evidence>
<feature type="transmembrane region" description="Helical" evidence="4">
    <location>
        <begin position="146"/>
        <end position="166"/>
    </location>
</feature>
<keyword evidence="4" id="KW-0472">Membrane</keyword>
<dbReference type="SMART" id="SM00862">
    <property type="entry name" value="Trans_reg_C"/>
    <property type="match status" value="1"/>
</dbReference>
<keyword evidence="4" id="KW-0812">Transmembrane</keyword>
<sequence length="744" mass="85031">MKYHQKSRYTDANVSFTIGKIQVSPGKEQLSCSDKSIAVQSMSIRLLCYMARRKKALVTRDDLRKHVWQNEETADHTISQHIYRLRQTLKTLDDNRQYIHTVTGSAGNGYRLLADSREIKQTRAKPAVFFARAWAFCLSLSNHNRAGYFFAFLSVMLLGLAGYGYYFSAASITQVTYLQGRERNAAISPDGKTLAYSYQSPQSPFWTIYLQSMTADQPALAITRAPMPGGAMPDGTMPDETMPDETIPDETRKPEQTNRHGPFVFDNYPAFAPDGKSLSFLRYHRDVQAFYSVDIDPLSIKFKQETKLLDVNFYDVHAKLKWLDDESFIFNSKVARKAPYKLYRFNTGSGTKTQLTSPPLGGAGDKVHELSPDKKHIAIIRSKKDGQYLYLYSLLQQKLDEIAFISKDQRYGISWLDNKRIVFLNQQGYLTTYALDDKKFSTYNQLKNPGFSPVKIPDTDAVLVQQEWSLRENGANIVSTSNPRVAASTGFTPVIPSASYSRLPLWTGNDSLVYSVVNADKSHDLMRYRQQVSVPLMHFKSYQSWPPRLSWRPDSDEVLVNINQSCFLVNLITTQSRQLCPDEISPALSSWSLDGQWLYFSLPKNGEWPLMRMHVSGATLEPVGLDHVEIAKEGPDGNLYYRRKNSLDIYRFNHTDKASSLLIERNYKLGFATNNDFHITAAGIYFTDLKNRNSGLYFYDFLADTRHKVMTRPSYFESFSISGDEKQFYFSQPKNRDSHISILR</sequence>
<dbReference type="InterPro" id="IPR016032">
    <property type="entry name" value="Sig_transdc_resp-reg_C-effctor"/>
</dbReference>
<dbReference type="Proteomes" id="UP000032568">
    <property type="component" value="Chromosome pTact"/>
</dbReference>
<dbReference type="InterPro" id="IPR036388">
    <property type="entry name" value="WH-like_DNA-bd_sf"/>
</dbReference>
<dbReference type="EMBL" id="CP059736">
    <property type="protein sequence ID" value="WDE02552.1"/>
    <property type="molecule type" value="Genomic_DNA"/>
</dbReference>
<dbReference type="InterPro" id="IPR001867">
    <property type="entry name" value="OmpR/PhoB-type_DNA-bd"/>
</dbReference>
<dbReference type="SUPFAM" id="SSF46894">
    <property type="entry name" value="C-terminal effector domain of the bipartite response regulators"/>
    <property type="match status" value="1"/>
</dbReference>
<dbReference type="PROSITE" id="PS51755">
    <property type="entry name" value="OMPR_PHOB"/>
    <property type="match status" value="1"/>
</dbReference>
<evidence type="ECO:0000256" key="4">
    <source>
        <dbReference type="SAM" id="Phobius"/>
    </source>
</evidence>
<dbReference type="PANTHER" id="PTHR36842">
    <property type="entry name" value="PROTEIN TOLB HOMOLOG"/>
    <property type="match status" value="1"/>
</dbReference>
<evidence type="ECO:0000256" key="3">
    <source>
        <dbReference type="PROSITE-ProRule" id="PRU01091"/>
    </source>
</evidence>
<dbReference type="KEGG" id="tact:SG35_029550"/>
<comment type="similarity">
    <text evidence="1">Belongs to the TolB family.</text>
</comment>
<evidence type="ECO:0000313" key="7">
    <source>
        <dbReference type="Proteomes" id="UP000032568"/>
    </source>
</evidence>
<evidence type="ECO:0000256" key="2">
    <source>
        <dbReference type="ARBA" id="ARBA00023125"/>
    </source>
</evidence>
<reference evidence="6 7" key="1">
    <citation type="journal article" date="2015" name="Genome Announc.">
        <title>Draft Genome Sequences of Marine Isolates of Thalassomonas viridans and Thalassomonas actiniarum.</title>
        <authorList>
            <person name="Olonade I."/>
            <person name="van Zyl L.J."/>
            <person name="Trindade M."/>
        </authorList>
    </citation>
    <scope>NUCLEOTIDE SEQUENCE [LARGE SCALE GENOMIC DNA]</scope>
    <source>
        <strain evidence="6 7">A5K-106</strain>
    </source>
</reference>
<dbReference type="SUPFAM" id="SSF69304">
    <property type="entry name" value="Tricorn protease N-terminal domain"/>
    <property type="match status" value="2"/>
</dbReference>
<dbReference type="Gene3D" id="2.120.10.30">
    <property type="entry name" value="TolB, C-terminal domain"/>
    <property type="match status" value="2"/>
</dbReference>
<keyword evidence="4" id="KW-1133">Transmembrane helix</keyword>
<keyword evidence="2 3" id="KW-0238">DNA-binding</keyword>
<dbReference type="InterPro" id="IPR011659">
    <property type="entry name" value="WD40"/>
</dbReference>
<dbReference type="AlphaFoldDB" id="A0AAE9YZN1"/>
<dbReference type="InterPro" id="IPR011042">
    <property type="entry name" value="6-blade_b-propeller_TolB-like"/>
</dbReference>
<evidence type="ECO:0000256" key="1">
    <source>
        <dbReference type="ARBA" id="ARBA00009820"/>
    </source>
</evidence>
<dbReference type="Gene3D" id="1.10.10.10">
    <property type="entry name" value="Winged helix-like DNA-binding domain superfamily/Winged helix DNA-binding domain"/>
    <property type="match status" value="1"/>
</dbReference>
<dbReference type="RefSeq" id="WP_152646574.1">
    <property type="nucleotide sequence ID" value="NZ_CP059736.1"/>
</dbReference>